<accession>A0ABN9VW31</accession>
<feature type="region of interest" description="Disordered" evidence="8">
    <location>
        <begin position="408"/>
        <end position="436"/>
    </location>
</feature>
<feature type="region of interest" description="Disordered" evidence="8">
    <location>
        <begin position="550"/>
        <end position="593"/>
    </location>
</feature>
<evidence type="ECO:0000313" key="10">
    <source>
        <dbReference type="Proteomes" id="UP001189429"/>
    </source>
</evidence>
<dbReference type="SUPFAM" id="SSF140718">
    <property type="entry name" value="Mediator hinge subcomplex-like"/>
    <property type="match status" value="1"/>
</dbReference>
<sequence>MASAGGVGFPPPPPHWRLFRQGGGTRVAPPRPPTGPLHVFGEELSLEHAPPLLEADEVLYDAEAEDPREELLRLHREQRACSVALLECLVRRPEDHPAELRRLAQLVRNQAALLRLLRAREARALVVQRLREQADEKVRFVEAAEAALPRLEAKVWQLCPPAPGEPAGPPAAGGAAGAAGRPRAEGPPEGGPSPAEGSRVTELHLLLQATVCRLHDAIYVLPRHLSMIFGGAAAPTVEGYAEDLVAASRRRGSLLPSRFEALVRDLPPQLHRGPAGGAEAAELAPLVQQDAAATDTGAAPPARLQDLRKDRSRRFAEELEFVQCLANPDYVHWLATQGCLDEPEFLEFLRYLRYWREPPHVLYVVYPQSLRMLEMLLEPGLRSRLRRQDARALLSSQLLRAWASAPERPLAPPAGARPAPERPALPEAAAAPAPAAAGGAAGGALDQWDVRSDWTRLAGVVADAAWHDTGKTERLEGREFTIQTDAQAIARRCLYNSRRAEGAFVGSTPQEVESELARFVEKYAPTWVDPLGGSDLGDLLAARDLPAPRPAAAAARGALPGPGAAGAQDSGAARGDPSSVQSGTSLCRGYIQK</sequence>
<gene>
    <name evidence="9" type="ORF">PCOR1329_LOCUS61688</name>
</gene>
<dbReference type="PANTHER" id="PTHR13186">
    <property type="entry name" value="MEDIATOR OF RNA POLYMERASE II TRANSCRIPTION SUBUNIT 31"/>
    <property type="match status" value="1"/>
</dbReference>
<comment type="caution">
    <text evidence="9">The sequence shown here is derived from an EMBL/GenBank/DDBJ whole genome shotgun (WGS) entry which is preliminary data.</text>
</comment>
<keyword evidence="5" id="KW-0010">Activator</keyword>
<evidence type="ECO:0000256" key="1">
    <source>
        <dbReference type="ARBA" id="ARBA00004123"/>
    </source>
</evidence>
<feature type="compositionally biased region" description="Low complexity" evidence="8">
    <location>
        <begin position="550"/>
        <end position="567"/>
    </location>
</feature>
<feature type="region of interest" description="Disordered" evidence="8">
    <location>
        <begin position="161"/>
        <end position="197"/>
    </location>
</feature>
<evidence type="ECO:0000313" key="9">
    <source>
        <dbReference type="EMBL" id="CAK0877710.1"/>
    </source>
</evidence>
<evidence type="ECO:0008006" key="11">
    <source>
        <dbReference type="Google" id="ProtNLM"/>
    </source>
</evidence>
<evidence type="ECO:0000256" key="6">
    <source>
        <dbReference type="ARBA" id="ARBA00023163"/>
    </source>
</evidence>
<organism evidence="9 10">
    <name type="scientific">Prorocentrum cordatum</name>
    <dbReference type="NCBI Taxonomy" id="2364126"/>
    <lineage>
        <taxon>Eukaryota</taxon>
        <taxon>Sar</taxon>
        <taxon>Alveolata</taxon>
        <taxon>Dinophyceae</taxon>
        <taxon>Prorocentrales</taxon>
        <taxon>Prorocentraceae</taxon>
        <taxon>Prorocentrum</taxon>
    </lineage>
</organism>
<comment type="similarity">
    <text evidence="2">Belongs to the Mediator complex subunit 31 family.</text>
</comment>
<dbReference type="InterPro" id="IPR009244">
    <property type="entry name" value="Mediatior_Med7"/>
</dbReference>
<feature type="compositionally biased region" description="Low complexity" evidence="8">
    <location>
        <begin position="408"/>
        <end position="418"/>
    </location>
</feature>
<evidence type="ECO:0000256" key="7">
    <source>
        <dbReference type="ARBA" id="ARBA00023242"/>
    </source>
</evidence>
<comment type="subcellular location">
    <subcellularLocation>
        <location evidence="1">Nucleus</location>
    </subcellularLocation>
</comment>
<name>A0ABN9VW31_9DINO</name>
<comment type="similarity">
    <text evidence="3">Belongs to the Mediator complex subunit 7 family.</text>
</comment>
<feature type="region of interest" description="Disordered" evidence="8">
    <location>
        <begin position="1"/>
        <end position="37"/>
    </location>
</feature>
<evidence type="ECO:0000256" key="2">
    <source>
        <dbReference type="ARBA" id="ARBA00006378"/>
    </source>
</evidence>
<dbReference type="Gene3D" id="6.10.140.200">
    <property type="match status" value="1"/>
</dbReference>
<evidence type="ECO:0000256" key="5">
    <source>
        <dbReference type="ARBA" id="ARBA00023159"/>
    </source>
</evidence>
<dbReference type="Proteomes" id="UP001189429">
    <property type="component" value="Unassembled WGS sequence"/>
</dbReference>
<feature type="compositionally biased region" description="Low complexity" evidence="8">
    <location>
        <begin position="170"/>
        <end position="181"/>
    </location>
</feature>
<dbReference type="Gene3D" id="1.10.10.1340">
    <property type="entry name" value="Mediator of RNA polymerase II, submodule Med31 (Soh1)"/>
    <property type="match status" value="1"/>
</dbReference>
<evidence type="ECO:0000256" key="3">
    <source>
        <dbReference type="ARBA" id="ARBA00009994"/>
    </source>
</evidence>
<feature type="compositionally biased region" description="Low complexity" evidence="8">
    <location>
        <begin position="425"/>
        <end position="436"/>
    </location>
</feature>
<evidence type="ECO:0000256" key="8">
    <source>
        <dbReference type="SAM" id="MobiDB-lite"/>
    </source>
</evidence>
<dbReference type="InterPro" id="IPR008831">
    <property type="entry name" value="Mediator_Med31"/>
</dbReference>
<keyword evidence="6" id="KW-0804">Transcription</keyword>
<dbReference type="Pfam" id="PF05983">
    <property type="entry name" value="Med7"/>
    <property type="match status" value="1"/>
</dbReference>
<keyword evidence="4" id="KW-0805">Transcription regulation</keyword>
<dbReference type="InterPro" id="IPR038089">
    <property type="entry name" value="Med31_sf"/>
</dbReference>
<dbReference type="EMBL" id="CAUYUJ010017766">
    <property type="protein sequence ID" value="CAK0877710.1"/>
    <property type="molecule type" value="Genomic_DNA"/>
</dbReference>
<dbReference type="Pfam" id="PF05669">
    <property type="entry name" value="Med31"/>
    <property type="match status" value="1"/>
</dbReference>
<keyword evidence="7" id="KW-0539">Nucleus</keyword>
<reference evidence="9" key="1">
    <citation type="submission" date="2023-10" db="EMBL/GenBank/DDBJ databases">
        <authorList>
            <person name="Chen Y."/>
            <person name="Shah S."/>
            <person name="Dougan E. K."/>
            <person name="Thang M."/>
            <person name="Chan C."/>
        </authorList>
    </citation>
    <scope>NUCLEOTIDE SEQUENCE [LARGE SCALE GENOMIC DNA]</scope>
</reference>
<dbReference type="InterPro" id="IPR044888">
    <property type="entry name" value="Mediatior_Med7_sf"/>
</dbReference>
<dbReference type="InterPro" id="IPR037212">
    <property type="entry name" value="Med7/Med21-like"/>
</dbReference>
<evidence type="ECO:0000256" key="4">
    <source>
        <dbReference type="ARBA" id="ARBA00023015"/>
    </source>
</evidence>
<proteinExistence type="inferred from homology"/>
<protein>
    <recommendedName>
        <fullName evidence="11">Mediator of RNA polymerase II transcription subunit 31</fullName>
    </recommendedName>
</protein>
<keyword evidence="10" id="KW-1185">Reference proteome</keyword>